<dbReference type="AlphaFoldDB" id="A0A200QL72"/>
<dbReference type="InParanoid" id="A0A200QL72"/>
<evidence type="ECO:0000313" key="3">
    <source>
        <dbReference type="Proteomes" id="UP000195402"/>
    </source>
</evidence>
<dbReference type="PROSITE" id="PS50188">
    <property type="entry name" value="B302_SPRY"/>
    <property type="match status" value="1"/>
</dbReference>
<dbReference type="STRING" id="56857.A0A200QL72"/>
<dbReference type="InterPro" id="IPR044736">
    <property type="entry name" value="Gid1/RanBPM/SPLA_SPRY"/>
</dbReference>
<dbReference type="SUPFAM" id="SSF49899">
    <property type="entry name" value="Concanavalin A-like lectins/glucanases"/>
    <property type="match status" value="1"/>
</dbReference>
<feature type="domain" description="B30.2/SPRY" evidence="1">
    <location>
        <begin position="158"/>
        <end position="355"/>
    </location>
</feature>
<dbReference type="InterPro" id="IPR013320">
    <property type="entry name" value="ConA-like_dom_sf"/>
</dbReference>
<dbReference type="Gene3D" id="2.60.120.920">
    <property type="match status" value="1"/>
</dbReference>
<dbReference type="Pfam" id="PF00622">
    <property type="entry name" value="SPRY"/>
    <property type="match status" value="1"/>
</dbReference>
<dbReference type="OMA" id="GLCPACD"/>
<gene>
    <name evidence="2" type="ORF">BVC80_8681g18</name>
</gene>
<dbReference type="PANTHER" id="PTHR44991">
    <property type="entry name" value="IMMUNOGLOBULIN SUPERFAMILY MEMBER 5"/>
    <property type="match status" value="1"/>
</dbReference>
<dbReference type="InterPro" id="IPR043136">
    <property type="entry name" value="B30.2/SPRY_sf"/>
</dbReference>
<dbReference type="Proteomes" id="UP000195402">
    <property type="component" value="Unassembled WGS sequence"/>
</dbReference>
<dbReference type="SMART" id="SM00449">
    <property type="entry name" value="SPRY"/>
    <property type="match status" value="1"/>
</dbReference>
<comment type="caution">
    <text evidence="2">The sequence shown here is derived from an EMBL/GenBank/DDBJ whole genome shotgun (WGS) entry which is preliminary data.</text>
</comment>
<protein>
    <submittedName>
        <fullName evidence="2">B30.2/SPRY domain</fullName>
    </submittedName>
</protein>
<reference evidence="2 3" key="1">
    <citation type="journal article" date="2017" name="Mol. Plant">
        <title>The Genome of Medicinal Plant Macleaya cordata Provides New Insights into Benzylisoquinoline Alkaloids Metabolism.</title>
        <authorList>
            <person name="Liu X."/>
            <person name="Liu Y."/>
            <person name="Huang P."/>
            <person name="Ma Y."/>
            <person name="Qing Z."/>
            <person name="Tang Q."/>
            <person name="Cao H."/>
            <person name="Cheng P."/>
            <person name="Zheng Y."/>
            <person name="Yuan Z."/>
            <person name="Zhou Y."/>
            <person name="Liu J."/>
            <person name="Tang Z."/>
            <person name="Zhuo Y."/>
            <person name="Zhang Y."/>
            <person name="Yu L."/>
            <person name="Huang J."/>
            <person name="Yang P."/>
            <person name="Peng Q."/>
            <person name="Zhang J."/>
            <person name="Jiang W."/>
            <person name="Zhang Z."/>
            <person name="Lin K."/>
            <person name="Ro D.K."/>
            <person name="Chen X."/>
            <person name="Xiong X."/>
            <person name="Shang Y."/>
            <person name="Huang S."/>
            <person name="Zeng J."/>
        </authorList>
    </citation>
    <scope>NUCLEOTIDE SEQUENCE [LARGE SCALE GENOMIC DNA]</scope>
    <source>
        <strain evidence="3">cv. BLH2017</strain>
        <tissue evidence="2">Root</tissue>
    </source>
</reference>
<proteinExistence type="predicted"/>
<dbReference type="OrthoDB" id="258495at2759"/>
<name>A0A200QL72_MACCD</name>
<dbReference type="CDD" id="cd12885">
    <property type="entry name" value="SPRY_RanBP_like"/>
    <property type="match status" value="1"/>
</dbReference>
<accession>A0A200QL72</accession>
<sequence length="433" mass="47808">MKQTESLQSGIAKLQLQYEANDHKNFANYHHLLDLEKKRRTNYYVFRRGLSVKPLFSWADHPSLVSEAVEHGWSRFAFTGGFMSSSSSSTRSVLLGLCVSGDQGKESKAEISWEVCPGSSDFMQKIRLNSGLKKGIIGNPSPLGASSVIKTALPLPGPFLGNYSFPQEAYFEITILSLKEDDDESVESIGNVKESKKREGEKTKLIQETQEVNSRSDSLTHVSIDSNRFEELKVGNKEESKEESVIMSLGLTVGGTLPSKLPGSYPGSIGFNSNGSVYLDGMDLMFETQKAEWGTKNKVIGCGFDPDQKKVFFTVDSELVHVIHCSSEEFSSPLYPTLAANVHATVLVNFGQSAFSYAPPNVQRTPNPCFLGPLAFGSEDSQELFSIGRIDSQWSKRRAELPAHLEMKFNELLVHIKFTKQLSVTGVLIPISV</sequence>
<dbReference type="EMBL" id="MVGT01001717">
    <property type="protein sequence ID" value="OVA11253.1"/>
    <property type="molecule type" value="Genomic_DNA"/>
</dbReference>
<organism evidence="2 3">
    <name type="scientific">Macleaya cordata</name>
    <name type="common">Five-seeded plume-poppy</name>
    <name type="synonym">Bocconia cordata</name>
    <dbReference type="NCBI Taxonomy" id="56857"/>
    <lineage>
        <taxon>Eukaryota</taxon>
        <taxon>Viridiplantae</taxon>
        <taxon>Streptophyta</taxon>
        <taxon>Embryophyta</taxon>
        <taxon>Tracheophyta</taxon>
        <taxon>Spermatophyta</taxon>
        <taxon>Magnoliopsida</taxon>
        <taxon>Ranunculales</taxon>
        <taxon>Papaveraceae</taxon>
        <taxon>Papaveroideae</taxon>
        <taxon>Macleaya</taxon>
    </lineage>
</organism>
<dbReference type="InterPro" id="IPR001870">
    <property type="entry name" value="B30.2/SPRY"/>
</dbReference>
<dbReference type="PANTHER" id="PTHR44991:SF1">
    <property type="entry name" value="IMMUNOGLOBULIN SUPERFAMILY MEMBER 5"/>
    <property type="match status" value="1"/>
</dbReference>
<dbReference type="InterPro" id="IPR003877">
    <property type="entry name" value="SPRY_dom"/>
</dbReference>
<evidence type="ECO:0000313" key="2">
    <source>
        <dbReference type="EMBL" id="OVA11253.1"/>
    </source>
</evidence>
<evidence type="ECO:0000259" key="1">
    <source>
        <dbReference type="PROSITE" id="PS50188"/>
    </source>
</evidence>
<keyword evidence="3" id="KW-1185">Reference proteome</keyword>
<dbReference type="FunCoup" id="A0A200QL72">
    <property type="interactions" value="86"/>
</dbReference>